<accession>A0A399SXJ1</accession>
<keyword evidence="2" id="KW-1185">Reference proteome</keyword>
<evidence type="ECO:0000313" key="2">
    <source>
        <dbReference type="Proteomes" id="UP000265926"/>
    </source>
</evidence>
<reference evidence="1 2" key="1">
    <citation type="submission" date="2018-08" db="EMBL/GenBank/DDBJ databases">
        <title>Pallidiluteibacterium maritimus gen. nov., sp. nov., isolated from coastal sediment.</title>
        <authorList>
            <person name="Zhou L.Y."/>
        </authorList>
    </citation>
    <scope>NUCLEOTIDE SEQUENCE [LARGE SCALE GENOMIC DNA]</scope>
    <source>
        <strain evidence="1 2">XSD2</strain>
    </source>
</reference>
<name>A0A399SXJ1_9BACT</name>
<evidence type="ECO:0000313" key="1">
    <source>
        <dbReference type="EMBL" id="RIJ47409.1"/>
    </source>
</evidence>
<dbReference type="AlphaFoldDB" id="A0A399SXJ1"/>
<dbReference type="Proteomes" id="UP000265926">
    <property type="component" value="Unassembled WGS sequence"/>
</dbReference>
<protein>
    <submittedName>
        <fullName evidence="1">Uncharacterized protein</fullName>
    </submittedName>
</protein>
<comment type="caution">
    <text evidence="1">The sequence shown here is derived from an EMBL/GenBank/DDBJ whole genome shotgun (WGS) entry which is preliminary data.</text>
</comment>
<gene>
    <name evidence="1" type="ORF">D1614_14945</name>
</gene>
<organism evidence="1 2">
    <name type="scientific">Maribellus luteus</name>
    <dbReference type="NCBI Taxonomy" id="2305463"/>
    <lineage>
        <taxon>Bacteria</taxon>
        <taxon>Pseudomonadati</taxon>
        <taxon>Bacteroidota</taxon>
        <taxon>Bacteroidia</taxon>
        <taxon>Marinilabiliales</taxon>
        <taxon>Prolixibacteraceae</taxon>
        <taxon>Maribellus</taxon>
    </lineage>
</organism>
<sequence>MKEMIEPDTLNIYQGEYYIRVDFKENGSSGSKELVFTETTQDMTVWRHPSQPSLGMSSQGVIFSDSETGENLSVMFYFNIETDTLFTLAFADYQWANPWKNKAGMNIEHYVPVPDNTSTYLYLGGNSSDSYCQISYIGSDRINGSFHTTWRECCGGSEIFDVYGDFSIPRINASVYVTP</sequence>
<dbReference type="EMBL" id="QWGR01000008">
    <property type="protein sequence ID" value="RIJ47409.1"/>
    <property type="molecule type" value="Genomic_DNA"/>
</dbReference>
<proteinExistence type="predicted"/>